<dbReference type="GO" id="GO:0005245">
    <property type="term" value="F:voltage-gated calcium channel activity"/>
    <property type="evidence" value="ECO:0007669"/>
    <property type="project" value="TreeGrafter"/>
</dbReference>
<gene>
    <name evidence="10" type="primary">CATSPER4</name>
    <name evidence="10" type="ORF">HK099_003912</name>
</gene>
<dbReference type="Pfam" id="PF00520">
    <property type="entry name" value="Ion_trans"/>
    <property type="match status" value="1"/>
</dbReference>
<keyword evidence="5 8" id="KW-1133">Transmembrane helix</keyword>
<dbReference type="SUPFAM" id="SSF54565">
    <property type="entry name" value="Ribosomal protein S16"/>
    <property type="match status" value="1"/>
</dbReference>
<dbReference type="InterPro" id="IPR000307">
    <property type="entry name" value="Ribosomal_bS16"/>
</dbReference>
<dbReference type="GO" id="GO:0003735">
    <property type="term" value="F:structural constituent of ribosome"/>
    <property type="evidence" value="ECO:0007669"/>
    <property type="project" value="InterPro"/>
</dbReference>
<dbReference type="GO" id="GO:0030317">
    <property type="term" value="P:flagellated sperm motility"/>
    <property type="evidence" value="ECO:0007669"/>
    <property type="project" value="InterPro"/>
</dbReference>
<evidence type="ECO:0000313" key="11">
    <source>
        <dbReference type="Proteomes" id="UP001211065"/>
    </source>
</evidence>
<dbReference type="GO" id="GO:0006814">
    <property type="term" value="P:sodium ion transport"/>
    <property type="evidence" value="ECO:0007669"/>
    <property type="project" value="TreeGrafter"/>
</dbReference>
<comment type="similarity">
    <text evidence="2">Belongs to the bacterial ribosomal protein bS16 family.</text>
</comment>
<keyword evidence="11" id="KW-1185">Reference proteome</keyword>
<keyword evidence="4" id="KW-0689">Ribosomal protein</keyword>
<comment type="subcellular location">
    <subcellularLocation>
        <location evidence="1">Membrane</location>
        <topology evidence="1">Multi-pass membrane protein</topology>
    </subcellularLocation>
</comment>
<dbReference type="GO" id="GO:0036128">
    <property type="term" value="C:CatSper complex"/>
    <property type="evidence" value="ECO:0007669"/>
    <property type="project" value="InterPro"/>
</dbReference>
<dbReference type="GO" id="GO:0005737">
    <property type="term" value="C:cytoplasm"/>
    <property type="evidence" value="ECO:0007669"/>
    <property type="project" value="UniProtKB-ARBA"/>
</dbReference>
<dbReference type="Proteomes" id="UP001211065">
    <property type="component" value="Unassembled WGS sequence"/>
</dbReference>
<feature type="domain" description="Ion transport" evidence="9">
    <location>
        <begin position="131"/>
        <end position="265"/>
    </location>
</feature>
<dbReference type="Gene3D" id="1.10.287.70">
    <property type="match status" value="1"/>
</dbReference>
<dbReference type="GO" id="GO:0005227">
    <property type="term" value="F:calcium-activated cation channel activity"/>
    <property type="evidence" value="ECO:0007669"/>
    <property type="project" value="InterPro"/>
</dbReference>
<dbReference type="Pfam" id="PF00886">
    <property type="entry name" value="Ribosomal_S16"/>
    <property type="match status" value="1"/>
</dbReference>
<dbReference type="GO" id="GO:0005840">
    <property type="term" value="C:ribosome"/>
    <property type="evidence" value="ECO:0007669"/>
    <property type="project" value="UniProtKB-KW"/>
</dbReference>
<dbReference type="NCBIfam" id="TIGR00002">
    <property type="entry name" value="S16"/>
    <property type="match status" value="1"/>
</dbReference>
<dbReference type="SUPFAM" id="SSF81324">
    <property type="entry name" value="Voltage-gated potassium channels"/>
    <property type="match status" value="1"/>
</dbReference>
<evidence type="ECO:0000259" key="9">
    <source>
        <dbReference type="Pfam" id="PF00520"/>
    </source>
</evidence>
<evidence type="ECO:0000256" key="8">
    <source>
        <dbReference type="SAM" id="Phobius"/>
    </source>
</evidence>
<dbReference type="InterPro" id="IPR023803">
    <property type="entry name" value="Ribosomal_bS16_dom_sf"/>
</dbReference>
<evidence type="ECO:0000256" key="4">
    <source>
        <dbReference type="ARBA" id="ARBA00022980"/>
    </source>
</evidence>
<dbReference type="EMBL" id="JADGJW010000264">
    <property type="protein sequence ID" value="KAJ3220905.1"/>
    <property type="molecule type" value="Genomic_DNA"/>
</dbReference>
<organism evidence="10 11">
    <name type="scientific">Clydaea vesicula</name>
    <dbReference type="NCBI Taxonomy" id="447962"/>
    <lineage>
        <taxon>Eukaryota</taxon>
        <taxon>Fungi</taxon>
        <taxon>Fungi incertae sedis</taxon>
        <taxon>Chytridiomycota</taxon>
        <taxon>Chytridiomycota incertae sedis</taxon>
        <taxon>Chytridiomycetes</taxon>
        <taxon>Lobulomycetales</taxon>
        <taxon>Lobulomycetaceae</taxon>
        <taxon>Clydaea</taxon>
    </lineage>
</organism>
<dbReference type="InterPro" id="IPR028744">
    <property type="entry name" value="CatSper4"/>
</dbReference>
<dbReference type="PANTHER" id="PTHR47077">
    <property type="entry name" value="ION_TRANS DOMAIN-CONTAINING PROTEIN"/>
    <property type="match status" value="1"/>
</dbReference>
<evidence type="ECO:0000256" key="6">
    <source>
        <dbReference type="ARBA" id="ARBA00023136"/>
    </source>
</evidence>
<dbReference type="PANTHER" id="PTHR47077:SF1">
    <property type="entry name" value="CATION CHANNEL SPERM-ASSOCIATED PROTEIN 4"/>
    <property type="match status" value="1"/>
</dbReference>
<reference evidence="10" key="1">
    <citation type="submission" date="2020-05" db="EMBL/GenBank/DDBJ databases">
        <title>Phylogenomic resolution of chytrid fungi.</title>
        <authorList>
            <person name="Stajich J.E."/>
            <person name="Amses K."/>
            <person name="Simmons R."/>
            <person name="Seto K."/>
            <person name="Myers J."/>
            <person name="Bonds A."/>
            <person name="Quandt C.A."/>
            <person name="Barry K."/>
            <person name="Liu P."/>
            <person name="Grigoriev I."/>
            <person name="Longcore J.E."/>
            <person name="James T.Y."/>
        </authorList>
    </citation>
    <scope>NUCLEOTIDE SEQUENCE</scope>
    <source>
        <strain evidence="10">JEL0476</strain>
    </source>
</reference>
<name>A0AAD5U164_9FUNG</name>
<proteinExistence type="inferred from homology"/>
<evidence type="ECO:0000313" key="10">
    <source>
        <dbReference type="EMBL" id="KAJ3220905.1"/>
    </source>
</evidence>
<protein>
    <submittedName>
        <fullName evidence="10">Cation channel sperm-associated protein 4</fullName>
    </submittedName>
</protein>
<dbReference type="Gene3D" id="3.30.1320.10">
    <property type="match status" value="1"/>
</dbReference>
<dbReference type="AlphaFoldDB" id="A0AAD5U164"/>
<evidence type="ECO:0000256" key="1">
    <source>
        <dbReference type="ARBA" id="ARBA00004141"/>
    </source>
</evidence>
<evidence type="ECO:0000256" key="5">
    <source>
        <dbReference type="ARBA" id="ARBA00022989"/>
    </source>
</evidence>
<evidence type="ECO:0000256" key="3">
    <source>
        <dbReference type="ARBA" id="ARBA00022692"/>
    </source>
</evidence>
<keyword evidence="6 8" id="KW-0472">Membrane</keyword>
<dbReference type="InterPro" id="IPR005821">
    <property type="entry name" value="Ion_trans_dom"/>
</dbReference>
<feature type="transmembrane region" description="Helical" evidence="8">
    <location>
        <begin position="170"/>
        <end position="191"/>
    </location>
</feature>
<keyword evidence="7" id="KW-0687">Ribonucleoprotein</keyword>
<feature type="transmembrane region" description="Helical" evidence="8">
    <location>
        <begin position="236"/>
        <end position="261"/>
    </location>
</feature>
<sequence length="558" mass="63927">METATDLEMTTARAQTNKKNSSYFSDLPTNIVKKESLHSSKSNLDFLEEFKDHVNLLKESNIKLPEIEKDNTDSYVKVRRIIFGQAIKYNIQKIEKIYTTFSDIVDIDEEGIDSYIKENLATRFGEGNFFRLLLRILKVIRTLRSIKSVAFIQGLDMVVSTIIDSIPDMFNIGVLIILTMFIWSLVGVSLFSTVDYHNFGDIGKTMFTLYVVITGDGWEDIYHELAHHGYFVESSFFFGSFLTIGTFILQQVIVAIVVANLEDSQHKINLKKKKAKQIFKSEIKSTTGQKRPIVPKPSNKSKIWMDQIPYEIPNFDNISIAKLERYFLVLSIIEDNMYEYLELKSRLHAILNEVQIVNENVVESKENIGEEDENFVKEEVAAPNKFARDGRHLERLGSYNPHPYSEPNFSSSEQNLESKKNISVKHLELNVERIKYWLGVGAQPSSRVAWLLAKAGLMPKTPMQLQKEGLNSFVDKKQWDIQVSDKEGNRLGVLSSEEARKVFVDENGKLAAGIPEEFNFIKEQRIVEDLADFNLEGKVKGKLTPPQKRKLLKSMLKI</sequence>
<dbReference type="GO" id="GO:1990904">
    <property type="term" value="C:ribonucleoprotein complex"/>
    <property type="evidence" value="ECO:0007669"/>
    <property type="project" value="UniProtKB-KW"/>
</dbReference>
<keyword evidence="3 8" id="KW-0812">Transmembrane</keyword>
<comment type="caution">
    <text evidence="10">The sequence shown here is derived from an EMBL/GenBank/DDBJ whole genome shotgun (WGS) entry which is preliminary data.</text>
</comment>
<accession>A0AAD5U164</accession>
<evidence type="ECO:0000256" key="2">
    <source>
        <dbReference type="ARBA" id="ARBA00006668"/>
    </source>
</evidence>
<evidence type="ECO:0000256" key="7">
    <source>
        <dbReference type="ARBA" id="ARBA00023274"/>
    </source>
</evidence>
<dbReference type="GO" id="GO:0006412">
    <property type="term" value="P:translation"/>
    <property type="evidence" value="ECO:0007669"/>
    <property type="project" value="InterPro"/>
</dbReference>